<organism evidence="5 6">
    <name type="scientific">Vitis vinifera</name>
    <name type="common">Grape</name>
    <dbReference type="NCBI Taxonomy" id="29760"/>
    <lineage>
        <taxon>Eukaryota</taxon>
        <taxon>Viridiplantae</taxon>
        <taxon>Streptophyta</taxon>
        <taxon>Embryophyta</taxon>
        <taxon>Tracheophyta</taxon>
        <taxon>Spermatophyta</taxon>
        <taxon>Magnoliopsida</taxon>
        <taxon>eudicotyledons</taxon>
        <taxon>Gunneridae</taxon>
        <taxon>Pentapetalae</taxon>
        <taxon>rosids</taxon>
        <taxon>Vitales</taxon>
        <taxon>Vitaceae</taxon>
        <taxon>Viteae</taxon>
        <taxon>Vitis</taxon>
    </lineage>
</organism>
<evidence type="ECO:0000313" key="5">
    <source>
        <dbReference type="EMBL" id="RVX11790.1"/>
    </source>
</evidence>
<protein>
    <submittedName>
        <fullName evidence="5">Small RNA-binding protein 11, chloroplastic</fullName>
    </submittedName>
</protein>
<evidence type="ECO:0000256" key="1">
    <source>
        <dbReference type="ARBA" id="ARBA00022884"/>
    </source>
</evidence>
<comment type="caution">
    <text evidence="5">The sequence shown here is derived from an EMBL/GenBank/DDBJ whole genome shotgun (WGS) entry which is preliminary data.</text>
</comment>
<dbReference type="PROSITE" id="PS50102">
    <property type="entry name" value="RRM"/>
    <property type="match status" value="1"/>
</dbReference>
<evidence type="ECO:0000256" key="3">
    <source>
        <dbReference type="SAM" id="Phobius"/>
    </source>
</evidence>
<dbReference type="InterPro" id="IPR012677">
    <property type="entry name" value="Nucleotide-bd_a/b_plait_sf"/>
</dbReference>
<dbReference type="Pfam" id="PF00076">
    <property type="entry name" value="RRM_1"/>
    <property type="match status" value="1"/>
</dbReference>
<dbReference type="InterPro" id="IPR000504">
    <property type="entry name" value="RRM_dom"/>
</dbReference>
<dbReference type="AlphaFoldDB" id="A0A438JS52"/>
<dbReference type="PANTHER" id="PTHR48027">
    <property type="entry name" value="HETEROGENEOUS NUCLEAR RIBONUCLEOPROTEIN 87F-RELATED"/>
    <property type="match status" value="1"/>
</dbReference>
<feature type="transmembrane region" description="Helical" evidence="3">
    <location>
        <begin position="70"/>
        <end position="99"/>
    </location>
</feature>
<dbReference type="SMART" id="SM00360">
    <property type="entry name" value="RRM"/>
    <property type="match status" value="1"/>
</dbReference>
<name>A0A438JS52_VITVI</name>
<accession>A0A438JS52</accession>
<proteinExistence type="predicted"/>
<evidence type="ECO:0000256" key="2">
    <source>
        <dbReference type="PROSITE-ProRule" id="PRU00176"/>
    </source>
</evidence>
<feature type="transmembrane region" description="Helical" evidence="3">
    <location>
        <begin position="20"/>
        <end position="50"/>
    </location>
</feature>
<evidence type="ECO:0000313" key="6">
    <source>
        <dbReference type="Proteomes" id="UP000288805"/>
    </source>
</evidence>
<reference evidence="5 6" key="1">
    <citation type="journal article" date="2018" name="PLoS Genet.">
        <title>Population sequencing reveals clonal diversity and ancestral inbreeding in the grapevine cultivar Chardonnay.</title>
        <authorList>
            <person name="Roach M.J."/>
            <person name="Johnson D.L."/>
            <person name="Bohlmann J."/>
            <person name="van Vuuren H.J."/>
            <person name="Jones S.J."/>
            <person name="Pretorius I.S."/>
            <person name="Schmidt S.A."/>
            <person name="Borneman A.R."/>
        </authorList>
    </citation>
    <scope>NUCLEOTIDE SEQUENCE [LARGE SCALE GENOMIC DNA]</scope>
    <source>
        <strain evidence="6">cv. Chardonnay</strain>
        <tissue evidence="5">Leaf</tissue>
    </source>
</reference>
<feature type="domain" description="RRM" evidence="4">
    <location>
        <begin position="95"/>
        <end position="159"/>
    </location>
</feature>
<dbReference type="InterPro" id="IPR035979">
    <property type="entry name" value="RBD_domain_sf"/>
</dbReference>
<gene>
    <name evidence="5" type="primary">S-RBP11_1</name>
    <name evidence="5" type="ORF">CK203_009675</name>
</gene>
<evidence type="ECO:0000259" key="4">
    <source>
        <dbReference type="PROSITE" id="PS50102"/>
    </source>
</evidence>
<sequence>MAAFARIGRRNLTNLSPSFLLPPALLICCRGIASKLFVGGALSLLLYSWSVCFPSASPQSDSRLGNDKQGSIGALLGCAFATSVHMFLCLTFMYAFYYVPGLSFYTTEKGLSEHFSQYGQVVEAKIVMDRVSDRSKGFGIVTFASEEEAQKARTEMDGKASPSYLSPHIQLFLE</sequence>
<keyword evidence="3" id="KW-0472">Membrane</keyword>
<keyword evidence="3" id="KW-0812">Transmembrane</keyword>
<dbReference type="SUPFAM" id="SSF54928">
    <property type="entry name" value="RNA-binding domain, RBD"/>
    <property type="match status" value="1"/>
</dbReference>
<keyword evidence="3" id="KW-1133">Transmembrane helix</keyword>
<keyword evidence="1 2" id="KW-0694">RNA-binding</keyword>
<dbReference type="GO" id="GO:0003723">
    <property type="term" value="F:RNA binding"/>
    <property type="evidence" value="ECO:0007669"/>
    <property type="project" value="UniProtKB-UniRule"/>
</dbReference>
<dbReference type="Gene3D" id="3.30.70.330">
    <property type="match status" value="1"/>
</dbReference>
<dbReference type="Proteomes" id="UP000288805">
    <property type="component" value="Unassembled WGS sequence"/>
</dbReference>
<dbReference type="InterPro" id="IPR052462">
    <property type="entry name" value="SLIRP/GR-RBP-like"/>
</dbReference>
<dbReference type="EMBL" id="QGNW01000029">
    <property type="protein sequence ID" value="RVX11790.1"/>
    <property type="molecule type" value="Genomic_DNA"/>
</dbReference>